<organism evidence="1 2">
    <name type="scientific">Leptospira kmetyi</name>
    <dbReference type="NCBI Taxonomy" id="408139"/>
    <lineage>
        <taxon>Bacteria</taxon>
        <taxon>Pseudomonadati</taxon>
        <taxon>Spirochaetota</taxon>
        <taxon>Spirochaetia</taxon>
        <taxon>Leptospirales</taxon>
        <taxon>Leptospiraceae</taxon>
        <taxon>Leptospira</taxon>
    </lineage>
</organism>
<dbReference type="Proteomes" id="UP000276407">
    <property type="component" value="Chromosome 1"/>
</dbReference>
<proteinExistence type="predicted"/>
<reference evidence="1 2" key="1">
    <citation type="submission" date="2018-11" db="EMBL/GenBank/DDBJ databases">
        <title>Complete genome sequence of Leptospira kmetyi isolate LS 001/16 from soil sample associated with a leptospirosis patient in Kelantan.</title>
        <authorList>
            <person name="Muhammad Yusoff F."/>
            <person name="Muhammad Yusoff S."/>
            <person name="Ahmad M.N."/>
            <person name="Yusof N.Y."/>
            <person name="Aziah I."/>
        </authorList>
    </citation>
    <scope>NUCLEOTIDE SEQUENCE [LARGE SCALE GENOMIC DNA]</scope>
    <source>
        <strain evidence="1 2">LS 001/16</strain>
    </source>
</reference>
<evidence type="ECO:0000313" key="2">
    <source>
        <dbReference type="Proteomes" id="UP000276407"/>
    </source>
</evidence>
<name>A0AAD0UQT4_9LEPT</name>
<evidence type="ECO:0000313" key="1">
    <source>
        <dbReference type="EMBL" id="AYV56868.1"/>
    </source>
</evidence>
<dbReference type="KEGG" id="lkm:EFP84_16095"/>
<dbReference type="EMBL" id="CP033614">
    <property type="protein sequence ID" value="AYV56868.1"/>
    <property type="molecule type" value="Genomic_DNA"/>
</dbReference>
<protein>
    <submittedName>
        <fullName evidence="1">Uncharacterized protein</fullName>
    </submittedName>
</protein>
<gene>
    <name evidence="1" type="ORF">EFP84_16095</name>
</gene>
<sequence length="66" mass="7817">MIVSHRLSEIRGSRRNPIRFRIRFSLMISERNQKEESNVPKSEKLNLRSATMRIGFQNLSSIPKFK</sequence>
<dbReference type="AlphaFoldDB" id="A0AAD0UQT4"/>
<accession>A0AAD0UQT4</accession>